<proteinExistence type="inferred from homology"/>
<organism evidence="4 5">
    <name type="scientific">Phaseolus vulgaris</name>
    <name type="common">Kidney bean</name>
    <name type="synonym">French bean</name>
    <dbReference type="NCBI Taxonomy" id="3885"/>
    <lineage>
        <taxon>Eukaryota</taxon>
        <taxon>Viridiplantae</taxon>
        <taxon>Streptophyta</taxon>
        <taxon>Embryophyta</taxon>
        <taxon>Tracheophyta</taxon>
        <taxon>Spermatophyta</taxon>
        <taxon>Magnoliopsida</taxon>
        <taxon>eudicotyledons</taxon>
        <taxon>Gunneridae</taxon>
        <taxon>Pentapetalae</taxon>
        <taxon>rosids</taxon>
        <taxon>fabids</taxon>
        <taxon>Fabales</taxon>
        <taxon>Fabaceae</taxon>
        <taxon>Papilionoideae</taxon>
        <taxon>50 kb inversion clade</taxon>
        <taxon>NPAAA clade</taxon>
        <taxon>indigoferoid/millettioid clade</taxon>
        <taxon>Phaseoleae</taxon>
        <taxon>Phaseolus</taxon>
    </lineage>
</organism>
<sequence length="169" mass="18125">MLHSTCFFSLFLSLTLHLSGTDSANITLINQCNYTVWPAFSSYNHVNLSTTGFVLPSGKNASVNVPVNWNGRIWGRTLCTTDTVTGNFSCVTGDCNSGKIACDSGGSERRSIVALETVPRANQLRSPNFSRRNVPKPTATGKTTQRAPSPVPLLQTTTLSSALNLPMTG</sequence>
<dbReference type="SMART" id="SM00205">
    <property type="entry name" value="THN"/>
    <property type="match status" value="1"/>
</dbReference>
<keyword evidence="5" id="KW-1185">Reference proteome</keyword>
<gene>
    <name evidence="4" type="ORF">PHAVU_006G033200g</name>
</gene>
<keyword evidence="3" id="KW-0732">Signal</keyword>
<dbReference type="Pfam" id="PF00314">
    <property type="entry name" value="Thaumatin"/>
    <property type="match status" value="1"/>
</dbReference>
<evidence type="ECO:0008006" key="6">
    <source>
        <dbReference type="Google" id="ProtNLM"/>
    </source>
</evidence>
<evidence type="ECO:0000256" key="3">
    <source>
        <dbReference type="SAM" id="SignalP"/>
    </source>
</evidence>
<dbReference type="STRING" id="3885.V7BK28"/>
<dbReference type="InterPro" id="IPR037176">
    <property type="entry name" value="Osmotin/thaumatin-like_sf"/>
</dbReference>
<reference evidence="5" key="1">
    <citation type="journal article" date="2014" name="Nat. Genet.">
        <title>A reference genome for common bean and genome-wide analysis of dual domestications.</title>
        <authorList>
            <person name="Schmutz J."/>
            <person name="McClean P.E."/>
            <person name="Mamidi S."/>
            <person name="Wu G.A."/>
            <person name="Cannon S.B."/>
            <person name="Grimwood J."/>
            <person name="Jenkins J."/>
            <person name="Shu S."/>
            <person name="Song Q."/>
            <person name="Chavarro C."/>
            <person name="Torres-Torres M."/>
            <person name="Geffroy V."/>
            <person name="Moghaddam S.M."/>
            <person name="Gao D."/>
            <person name="Abernathy B."/>
            <person name="Barry K."/>
            <person name="Blair M."/>
            <person name="Brick M.A."/>
            <person name="Chovatia M."/>
            <person name="Gepts P."/>
            <person name="Goodstein D.M."/>
            <person name="Gonzales M."/>
            <person name="Hellsten U."/>
            <person name="Hyten D.L."/>
            <person name="Jia G."/>
            <person name="Kelly J.D."/>
            <person name="Kudrna D."/>
            <person name="Lee R."/>
            <person name="Richard M.M."/>
            <person name="Miklas P.N."/>
            <person name="Osorno J.M."/>
            <person name="Rodrigues J."/>
            <person name="Thareau V."/>
            <person name="Urrea C.A."/>
            <person name="Wang M."/>
            <person name="Yu Y."/>
            <person name="Zhang M."/>
            <person name="Wing R.A."/>
            <person name="Cregan P.B."/>
            <person name="Rokhsar D.S."/>
            <person name="Jackson S.A."/>
        </authorList>
    </citation>
    <scope>NUCLEOTIDE SEQUENCE [LARGE SCALE GENOMIC DNA]</scope>
    <source>
        <strain evidence="5">cv. G19833</strain>
    </source>
</reference>
<evidence type="ECO:0000313" key="4">
    <source>
        <dbReference type="EMBL" id="ESW18344.1"/>
    </source>
</evidence>
<name>V7BK28_PHAVU</name>
<dbReference type="PROSITE" id="PS00316">
    <property type="entry name" value="THAUMATIN_1"/>
    <property type="match status" value="1"/>
</dbReference>
<dbReference type="InterPro" id="IPR001938">
    <property type="entry name" value="Thaumatin"/>
</dbReference>
<protein>
    <recommendedName>
        <fullName evidence="6">Thaumatin-like protein</fullName>
    </recommendedName>
</protein>
<dbReference type="PANTHER" id="PTHR31048">
    <property type="entry name" value="OS03G0233200 PROTEIN"/>
    <property type="match status" value="1"/>
</dbReference>
<comment type="similarity">
    <text evidence="1">Belongs to the thaumatin family.</text>
</comment>
<dbReference type="OrthoDB" id="1714438at2759"/>
<dbReference type="EMBL" id="CM002293">
    <property type="protein sequence ID" value="ESW18344.1"/>
    <property type="molecule type" value="Genomic_DNA"/>
</dbReference>
<dbReference type="AlphaFoldDB" id="V7BK28"/>
<evidence type="ECO:0000256" key="1">
    <source>
        <dbReference type="ARBA" id="ARBA00010607"/>
    </source>
</evidence>
<dbReference type="InterPro" id="IPR017949">
    <property type="entry name" value="Thaumatin_CS"/>
</dbReference>
<feature type="region of interest" description="Disordered" evidence="2">
    <location>
        <begin position="123"/>
        <end position="151"/>
    </location>
</feature>
<dbReference type="Proteomes" id="UP000000226">
    <property type="component" value="Chromosome 6"/>
</dbReference>
<accession>V7BK28</accession>
<feature type="chain" id="PRO_5004754633" description="Thaumatin-like protein" evidence="3">
    <location>
        <begin position="24"/>
        <end position="169"/>
    </location>
</feature>
<dbReference type="Gramene" id="ESW18344">
    <property type="protein sequence ID" value="ESW18344"/>
    <property type="gene ID" value="PHAVU_006G033200g"/>
</dbReference>
<evidence type="ECO:0000313" key="5">
    <source>
        <dbReference type="Proteomes" id="UP000000226"/>
    </source>
</evidence>
<dbReference type="Gene3D" id="2.60.110.10">
    <property type="entry name" value="Thaumatin"/>
    <property type="match status" value="1"/>
</dbReference>
<evidence type="ECO:0000256" key="2">
    <source>
        <dbReference type="SAM" id="MobiDB-lite"/>
    </source>
</evidence>
<dbReference type="SMR" id="V7BK28"/>
<feature type="signal peptide" evidence="3">
    <location>
        <begin position="1"/>
        <end position="23"/>
    </location>
</feature>
<dbReference type="PROSITE" id="PS51367">
    <property type="entry name" value="THAUMATIN_2"/>
    <property type="match status" value="1"/>
</dbReference>
<dbReference type="SUPFAM" id="SSF49870">
    <property type="entry name" value="Osmotin, thaumatin-like protein"/>
    <property type="match status" value="1"/>
</dbReference>